<dbReference type="EMBL" id="QEAO01000045">
    <property type="protein sequence ID" value="TPX31424.1"/>
    <property type="molecule type" value="Genomic_DNA"/>
</dbReference>
<evidence type="ECO:0000259" key="12">
    <source>
        <dbReference type="Pfam" id="PF01529"/>
    </source>
</evidence>
<evidence type="ECO:0000256" key="5">
    <source>
        <dbReference type="ARBA" id="ARBA00023136"/>
    </source>
</evidence>
<dbReference type="EC" id="2.3.1.225" evidence="10"/>
<feature type="transmembrane region" description="Helical" evidence="10">
    <location>
        <begin position="209"/>
        <end position="236"/>
    </location>
</feature>
<dbReference type="OrthoDB" id="331948at2759"/>
<keyword evidence="6" id="KW-0564">Palmitate</keyword>
<feature type="region of interest" description="Disordered" evidence="11">
    <location>
        <begin position="466"/>
        <end position="486"/>
    </location>
</feature>
<comment type="subcellular location">
    <subcellularLocation>
        <location evidence="1">Membrane</location>
        <topology evidence="1">Multi-pass membrane protein</topology>
    </subcellularLocation>
</comment>
<sequence length="486" mass="55540">MGLREWGPVFLVLVIALITGIPISSIYFVFTENLSRAVWMPFILPVLMLWTNYFLGVMTSPGYVPKDYDPSVPASTVTSDGLQHPSTDNNGPTLVHLKKSAKKWRWCRKCNVYKPPRTHHCRECRKCVLKMDHHCPWLNNCVGHRNSGHFLRFLLWTTTSVIYCLTLHGIRLFDLLQYQLHLEAMRRGDYITAQQTPIMFVNPADTLEVYIMVVNVVLLIVLVFTVGLLTGFQVYYAMTNVTTIENMENDKIVDLMNKGRIPKVAAFPYDLGWYRNMCQILGVRWWFWLVPQVQAGDGTVFPINDNLGRDNSNSSNGGSKSVMWPPEEYYRYKKDPYGLSRRDKDDDDAVSQDTDVDDDDDYDEADDYKSDGKINKPRYATRVDIDNGNNQDDDDDDKPIARTHHGRKLGRHVRRGSEGYVVREFTAEERDAMIRTAMERQQVQKPVVGPRPNGVTGLMAGHDLLGDDEVELDGGGDNVYSRAKVE</sequence>
<feature type="compositionally biased region" description="Acidic residues" evidence="11">
    <location>
        <begin position="345"/>
        <end position="366"/>
    </location>
</feature>
<evidence type="ECO:0000256" key="8">
    <source>
        <dbReference type="ARBA" id="ARBA00023315"/>
    </source>
</evidence>
<evidence type="ECO:0000256" key="1">
    <source>
        <dbReference type="ARBA" id="ARBA00004141"/>
    </source>
</evidence>
<dbReference type="GeneID" id="42006478"/>
<feature type="transmembrane region" description="Helical" evidence="10">
    <location>
        <begin position="37"/>
        <end position="55"/>
    </location>
</feature>
<comment type="domain">
    <text evidence="10">The DHHC domain is required for palmitoyltransferase activity.</text>
</comment>
<name>A0A507C044_9FUNG</name>
<reference evidence="13 14" key="1">
    <citation type="journal article" date="2019" name="Sci. Rep.">
        <title>Comparative genomics of chytrid fungi reveal insights into the obligate biotrophic and pathogenic lifestyle of Synchytrium endobioticum.</title>
        <authorList>
            <person name="van de Vossenberg B.T.L.H."/>
            <person name="Warris S."/>
            <person name="Nguyen H.D.T."/>
            <person name="van Gent-Pelzer M.P.E."/>
            <person name="Joly D.L."/>
            <person name="van de Geest H.C."/>
            <person name="Bonants P.J.M."/>
            <person name="Smith D.S."/>
            <person name="Levesque C.A."/>
            <person name="van der Lee T.A.J."/>
        </authorList>
    </citation>
    <scope>NUCLEOTIDE SEQUENCE [LARGE SCALE GENOMIC DNA]</scope>
    <source>
        <strain evidence="13 14">JEL517</strain>
    </source>
</reference>
<feature type="compositionally biased region" description="Basic and acidic residues" evidence="11">
    <location>
        <begin position="335"/>
        <end position="344"/>
    </location>
</feature>
<dbReference type="RefSeq" id="XP_031022860.1">
    <property type="nucleotide sequence ID" value="XM_031171181.1"/>
</dbReference>
<feature type="region of interest" description="Disordered" evidence="11">
    <location>
        <begin position="335"/>
        <end position="414"/>
    </location>
</feature>
<feature type="transmembrane region" description="Helical" evidence="10">
    <location>
        <begin position="153"/>
        <end position="173"/>
    </location>
</feature>
<evidence type="ECO:0000256" key="7">
    <source>
        <dbReference type="ARBA" id="ARBA00023288"/>
    </source>
</evidence>
<dbReference type="GO" id="GO:0016020">
    <property type="term" value="C:membrane"/>
    <property type="evidence" value="ECO:0007669"/>
    <property type="project" value="UniProtKB-SubCell"/>
</dbReference>
<dbReference type="Pfam" id="PF01529">
    <property type="entry name" value="DHHC"/>
    <property type="match status" value="1"/>
</dbReference>
<evidence type="ECO:0000256" key="2">
    <source>
        <dbReference type="ARBA" id="ARBA00022679"/>
    </source>
</evidence>
<feature type="compositionally biased region" description="Basic residues" evidence="11">
    <location>
        <begin position="401"/>
        <end position="414"/>
    </location>
</feature>
<accession>A0A507C044</accession>
<keyword evidence="14" id="KW-1185">Reference proteome</keyword>
<keyword evidence="8 10" id="KW-0012">Acyltransferase</keyword>
<keyword evidence="7" id="KW-0449">Lipoprotein</keyword>
<dbReference type="GO" id="GO:0019706">
    <property type="term" value="F:protein-cysteine S-palmitoyltransferase activity"/>
    <property type="evidence" value="ECO:0007669"/>
    <property type="project" value="UniProtKB-EC"/>
</dbReference>
<comment type="catalytic activity">
    <reaction evidence="9 10">
        <text>L-cysteinyl-[protein] + hexadecanoyl-CoA = S-hexadecanoyl-L-cysteinyl-[protein] + CoA</text>
        <dbReference type="Rhea" id="RHEA:36683"/>
        <dbReference type="Rhea" id="RHEA-COMP:10131"/>
        <dbReference type="Rhea" id="RHEA-COMP:11032"/>
        <dbReference type="ChEBI" id="CHEBI:29950"/>
        <dbReference type="ChEBI" id="CHEBI:57287"/>
        <dbReference type="ChEBI" id="CHEBI:57379"/>
        <dbReference type="ChEBI" id="CHEBI:74151"/>
        <dbReference type="EC" id="2.3.1.225"/>
    </reaction>
</comment>
<evidence type="ECO:0000256" key="3">
    <source>
        <dbReference type="ARBA" id="ARBA00022692"/>
    </source>
</evidence>
<keyword evidence="5 10" id="KW-0472">Membrane</keyword>
<gene>
    <name evidence="13" type="ORF">SmJEL517_g05255</name>
</gene>
<dbReference type="PROSITE" id="PS50216">
    <property type="entry name" value="DHHC"/>
    <property type="match status" value="1"/>
</dbReference>
<dbReference type="InterPro" id="IPR001594">
    <property type="entry name" value="Palmitoyltrfase_DHHC"/>
</dbReference>
<feature type="domain" description="Palmitoyltransferase DHHC" evidence="12">
    <location>
        <begin position="102"/>
        <end position="249"/>
    </location>
</feature>
<evidence type="ECO:0000256" key="4">
    <source>
        <dbReference type="ARBA" id="ARBA00022989"/>
    </source>
</evidence>
<dbReference type="STRING" id="1806994.A0A507C044"/>
<organism evidence="13 14">
    <name type="scientific">Synchytrium microbalum</name>
    <dbReference type="NCBI Taxonomy" id="1806994"/>
    <lineage>
        <taxon>Eukaryota</taxon>
        <taxon>Fungi</taxon>
        <taxon>Fungi incertae sedis</taxon>
        <taxon>Chytridiomycota</taxon>
        <taxon>Chytridiomycota incertae sedis</taxon>
        <taxon>Chytridiomycetes</taxon>
        <taxon>Synchytriales</taxon>
        <taxon>Synchytriaceae</taxon>
        <taxon>Synchytrium</taxon>
    </lineage>
</organism>
<evidence type="ECO:0000256" key="10">
    <source>
        <dbReference type="RuleBase" id="RU079119"/>
    </source>
</evidence>
<feature type="transmembrane region" description="Helical" evidence="10">
    <location>
        <begin position="6"/>
        <end position="30"/>
    </location>
</feature>
<dbReference type="Proteomes" id="UP000319731">
    <property type="component" value="Unassembled WGS sequence"/>
</dbReference>
<evidence type="ECO:0000256" key="11">
    <source>
        <dbReference type="SAM" id="MobiDB-lite"/>
    </source>
</evidence>
<comment type="caution">
    <text evidence="13">The sequence shown here is derived from an EMBL/GenBank/DDBJ whole genome shotgun (WGS) entry which is preliminary data.</text>
</comment>
<proteinExistence type="inferred from homology"/>
<evidence type="ECO:0000256" key="9">
    <source>
        <dbReference type="ARBA" id="ARBA00048048"/>
    </source>
</evidence>
<protein>
    <recommendedName>
        <fullName evidence="10">Palmitoyltransferase</fullName>
        <ecNumber evidence="10">2.3.1.225</ecNumber>
    </recommendedName>
</protein>
<evidence type="ECO:0000313" key="13">
    <source>
        <dbReference type="EMBL" id="TPX31424.1"/>
    </source>
</evidence>
<evidence type="ECO:0000256" key="6">
    <source>
        <dbReference type="ARBA" id="ARBA00023139"/>
    </source>
</evidence>
<keyword evidence="4 10" id="KW-1133">Transmembrane helix</keyword>
<dbReference type="AlphaFoldDB" id="A0A507C044"/>
<comment type="similarity">
    <text evidence="10">Belongs to the DHHC palmitoyltransferase family.</text>
</comment>
<keyword evidence="3 10" id="KW-0812">Transmembrane</keyword>
<keyword evidence="2 10" id="KW-0808">Transferase</keyword>
<dbReference type="InterPro" id="IPR039859">
    <property type="entry name" value="PFA4/ZDH16/20/ERF2-like"/>
</dbReference>
<dbReference type="PANTHER" id="PTHR12246">
    <property type="entry name" value="PALMITOYLTRANSFERASE ZDHHC16"/>
    <property type="match status" value="1"/>
</dbReference>
<evidence type="ECO:0000313" key="14">
    <source>
        <dbReference type="Proteomes" id="UP000319731"/>
    </source>
</evidence>